<feature type="region of interest" description="Disordered" evidence="19">
    <location>
        <begin position="690"/>
        <end position="735"/>
    </location>
</feature>
<keyword evidence="5 18" id="KW-0050">Antiport</keyword>
<dbReference type="PRINTS" id="PR01087">
    <property type="entry name" value="NAHEXCHNGR3"/>
</dbReference>
<evidence type="ECO:0000256" key="7">
    <source>
        <dbReference type="ARBA" id="ARBA00022553"/>
    </source>
</evidence>
<feature type="chain" id="PRO_5042838455" description="Sodium/hydrogen exchanger" evidence="21">
    <location>
        <begin position="30"/>
        <end position="851"/>
    </location>
</feature>
<dbReference type="GO" id="GO:0055038">
    <property type="term" value="C:recycling endosome membrane"/>
    <property type="evidence" value="ECO:0007669"/>
    <property type="project" value="UniProtKB-SubCell"/>
</dbReference>
<dbReference type="GO" id="GO:0051453">
    <property type="term" value="P:regulation of intracellular pH"/>
    <property type="evidence" value="ECO:0007669"/>
    <property type="project" value="TreeGrafter"/>
</dbReference>
<evidence type="ECO:0000256" key="12">
    <source>
        <dbReference type="ARBA" id="ARBA00023053"/>
    </source>
</evidence>
<gene>
    <name evidence="23" type="ORF">CesoFtcFv8_019539</name>
</gene>
<keyword evidence="11 20" id="KW-1133">Transmembrane helix</keyword>
<evidence type="ECO:0000259" key="22">
    <source>
        <dbReference type="Pfam" id="PF00999"/>
    </source>
</evidence>
<comment type="function">
    <text evidence="16">Plasma membrane Na(+)/H(+) antiporter. Exchanges intracellular H(+) ions for extracellular Na(+) in 1:1 stoichiometry, playing a key role in salt and fluid absorption and pH homeostasis. Major apical Na(+)/H(+) exchanger in kidney and intestine playing an important role in renal and intestine Na(+) absorption and blood pressure regulation.</text>
</comment>
<feature type="signal peptide" evidence="21">
    <location>
        <begin position="1"/>
        <end position="29"/>
    </location>
</feature>
<evidence type="ECO:0000256" key="8">
    <source>
        <dbReference type="ARBA" id="ARBA00022692"/>
    </source>
</evidence>
<accession>A0AAN8GN76</accession>
<evidence type="ECO:0000256" key="19">
    <source>
        <dbReference type="SAM" id="MobiDB-lite"/>
    </source>
</evidence>
<feature type="transmembrane region" description="Helical" evidence="20">
    <location>
        <begin position="323"/>
        <end position="342"/>
    </location>
</feature>
<evidence type="ECO:0000256" key="2">
    <source>
        <dbReference type="ARBA" id="ARBA00004424"/>
    </source>
</evidence>
<dbReference type="AlphaFoldDB" id="A0AAN8GN76"/>
<feature type="transmembrane region" description="Helical" evidence="20">
    <location>
        <begin position="73"/>
        <end position="91"/>
    </location>
</feature>
<evidence type="ECO:0000256" key="20">
    <source>
        <dbReference type="SAM" id="Phobius"/>
    </source>
</evidence>
<feature type="domain" description="Cation/H+ exchanger transmembrane" evidence="22">
    <location>
        <begin position="96"/>
        <end position="481"/>
    </location>
</feature>
<feature type="transmembrane region" description="Helical" evidence="20">
    <location>
        <begin position="103"/>
        <end position="121"/>
    </location>
</feature>
<reference evidence="23 24" key="1">
    <citation type="journal article" date="2023" name="Mol. Biol. Evol.">
        <title>Genomics of Secondarily Temperate Adaptation in the Only Non-Antarctic Icefish.</title>
        <authorList>
            <person name="Rivera-Colon A.G."/>
            <person name="Rayamajhi N."/>
            <person name="Minhas B.F."/>
            <person name="Madrigal G."/>
            <person name="Bilyk K.T."/>
            <person name="Yoon V."/>
            <person name="Hune M."/>
            <person name="Gregory S."/>
            <person name="Cheng C.H.C."/>
            <person name="Catchen J.M."/>
        </authorList>
    </citation>
    <scope>NUCLEOTIDE SEQUENCE [LARGE SCALE GENOMIC DNA]</scope>
    <source>
        <strain evidence="23">JC2023a</strain>
    </source>
</reference>
<feature type="transmembrane region" description="Helical" evidence="20">
    <location>
        <begin position="354"/>
        <end position="378"/>
    </location>
</feature>
<evidence type="ECO:0000256" key="13">
    <source>
        <dbReference type="ARBA" id="ARBA00023065"/>
    </source>
</evidence>
<feature type="transmembrane region" description="Helical" evidence="20">
    <location>
        <begin position="228"/>
        <end position="250"/>
    </location>
</feature>
<dbReference type="Pfam" id="PF00999">
    <property type="entry name" value="Na_H_Exchanger"/>
    <property type="match status" value="1"/>
</dbReference>
<keyword evidence="9 21" id="KW-0732">Signal</keyword>
<dbReference type="InterPro" id="IPR006153">
    <property type="entry name" value="Cation/H_exchanger_TM"/>
</dbReference>
<protein>
    <recommendedName>
        <fullName evidence="18">Sodium/hydrogen exchanger</fullName>
    </recommendedName>
</protein>
<dbReference type="GO" id="GO:0015385">
    <property type="term" value="F:sodium:proton antiporter activity"/>
    <property type="evidence" value="ECO:0007669"/>
    <property type="project" value="InterPro"/>
</dbReference>
<evidence type="ECO:0000256" key="18">
    <source>
        <dbReference type="RuleBase" id="RU003722"/>
    </source>
</evidence>
<evidence type="ECO:0000256" key="9">
    <source>
        <dbReference type="ARBA" id="ARBA00022729"/>
    </source>
</evidence>
<feature type="transmembrane region" description="Helical" evidence="20">
    <location>
        <begin position="270"/>
        <end position="294"/>
    </location>
</feature>
<dbReference type="Proteomes" id="UP001335648">
    <property type="component" value="Unassembled WGS sequence"/>
</dbReference>
<dbReference type="EMBL" id="JAULUE010002061">
    <property type="protein sequence ID" value="KAK5883179.1"/>
    <property type="molecule type" value="Genomic_DNA"/>
</dbReference>
<comment type="caution">
    <text evidence="23">The sequence shown here is derived from an EMBL/GenBank/DDBJ whole genome shotgun (WGS) entry which is preliminary data.</text>
</comment>
<dbReference type="Gene3D" id="6.10.140.1330">
    <property type="match status" value="1"/>
</dbReference>
<comment type="subcellular location">
    <subcellularLocation>
        <location evidence="2">Apical cell membrane</location>
        <topology evidence="2">Multi-pass membrane protein</topology>
    </subcellularLocation>
    <subcellularLocation>
        <location evidence="3">Early endosome membrane</location>
        <topology evidence="3">Multi-pass membrane protein</topology>
    </subcellularLocation>
    <subcellularLocation>
        <location evidence="1">Recycling endosome membrane</location>
        <topology evidence="1">Multi-pass membrane protein</topology>
    </subcellularLocation>
</comment>
<keyword evidence="7" id="KW-0597">Phosphoprotein</keyword>
<evidence type="ECO:0000256" key="21">
    <source>
        <dbReference type="SAM" id="SignalP"/>
    </source>
</evidence>
<evidence type="ECO:0000313" key="24">
    <source>
        <dbReference type="Proteomes" id="UP001335648"/>
    </source>
</evidence>
<dbReference type="PANTHER" id="PTHR10110">
    <property type="entry name" value="SODIUM/HYDROGEN EXCHANGER"/>
    <property type="match status" value="1"/>
</dbReference>
<comment type="similarity">
    <text evidence="18">Belongs to the monovalent cation:proton antiporter 1 (CPA1) transporter (TC 2.A.36) family.</text>
</comment>
<evidence type="ECO:0000256" key="11">
    <source>
        <dbReference type="ARBA" id="ARBA00022989"/>
    </source>
</evidence>
<organism evidence="23 24">
    <name type="scientific">Champsocephalus esox</name>
    <name type="common">pike icefish</name>
    <dbReference type="NCBI Taxonomy" id="159716"/>
    <lineage>
        <taxon>Eukaryota</taxon>
        <taxon>Metazoa</taxon>
        <taxon>Chordata</taxon>
        <taxon>Craniata</taxon>
        <taxon>Vertebrata</taxon>
        <taxon>Euteleostomi</taxon>
        <taxon>Actinopterygii</taxon>
        <taxon>Neopterygii</taxon>
        <taxon>Teleostei</taxon>
        <taxon>Neoteleostei</taxon>
        <taxon>Acanthomorphata</taxon>
        <taxon>Eupercaria</taxon>
        <taxon>Perciformes</taxon>
        <taxon>Notothenioidei</taxon>
        <taxon>Channichthyidae</taxon>
        <taxon>Champsocephalus</taxon>
    </lineage>
</organism>
<dbReference type="InterPro" id="IPR004709">
    <property type="entry name" value="NaH_exchanger"/>
</dbReference>
<feature type="transmembrane region" description="Helical" evidence="20">
    <location>
        <begin position="197"/>
        <end position="219"/>
    </location>
</feature>
<keyword evidence="8 18" id="KW-0812">Transmembrane</keyword>
<feature type="transmembrane region" description="Helical" evidence="20">
    <location>
        <begin position="454"/>
        <end position="473"/>
    </location>
</feature>
<feature type="compositionally biased region" description="Basic and acidic residues" evidence="19">
    <location>
        <begin position="710"/>
        <end position="726"/>
    </location>
</feature>
<keyword evidence="6" id="KW-1003">Cell membrane</keyword>
<feature type="transmembrane region" description="Helical" evidence="20">
    <location>
        <begin position="390"/>
        <end position="412"/>
    </location>
</feature>
<dbReference type="InterPro" id="IPR018410">
    <property type="entry name" value="Na/H_exchanger_3/5"/>
</dbReference>
<evidence type="ECO:0000256" key="10">
    <source>
        <dbReference type="ARBA" id="ARBA00022753"/>
    </source>
</evidence>
<keyword evidence="4 18" id="KW-0813">Transport</keyword>
<keyword evidence="10" id="KW-0967">Endosome</keyword>
<evidence type="ECO:0000256" key="4">
    <source>
        <dbReference type="ARBA" id="ARBA00022448"/>
    </source>
</evidence>
<feature type="region of interest" description="Disordered" evidence="19">
    <location>
        <begin position="31"/>
        <end position="53"/>
    </location>
</feature>
<evidence type="ECO:0000313" key="23">
    <source>
        <dbReference type="EMBL" id="KAK5883179.1"/>
    </source>
</evidence>
<keyword evidence="24" id="KW-1185">Reference proteome</keyword>
<dbReference type="PANTHER" id="PTHR10110:SF90">
    <property type="entry name" value="SODIUM_HYDROGEN EXCHANGER 3"/>
    <property type="match status" value="1"/>
</dbReference>
<name>A0AAN8GN76_9TELE</name>
<evidence type="ECO:0000256" key="6">
    <source>
        <dbReference type="ARBA" id="ARBA00022475"/>
    </source>
</evidence>
<evidence type="ECO:0000256" key="15">
    <source>
        <dbReference type="ARBA" id="ARBA00023201"/>
    </source>
</evidence>
<evidence type="ECO:0000256" key="17">
    <source>
        <dbReference type="ARBA" id="ARBA00047524"/>
    </source>
</evidence>
<dbReference type="GO" id="GO:0031901">
    <property type="term" value="C:early endosome membrane"/>
    <property type="evidence" value="ECO:0007669"/>
    <property type="project" value="UniProtKB-SubCell"/>
</dbReference>
<sequence>MQRCGYVHLWLLGPVLLIFLISGVTKVKGDVAHQEPHPKPPSDFKSNQTEHGHGSSVITGIPIVTFKWHHVETPYVIALWILVAGVGKLVIESNHHVTNIIPESALLICFGFVLGGIIWGADGVQTFTLTPNVFFFYLLPQIILDAGYSMPNKLFFSNMGAILIYAVIGTCWNAASLGLSLWGCHMGGAMGDLDIGLLQYLLFGSLIAAVDPVAVIAVFEQVHVNEVLFILVFGESLLNDGVTVVLFNVFDAFVSLGGPQIDAVEIIKGIISFFVVAFGGSLVGFVFGLLISFLTRGTKNIQIIEPGFVFVLGYLSYLTAEMLSLSAILSIVFCGMCCQKYINTNMDERSVTTVRYVMKVLANGSETIIFVFLGISAIDKTIWVWNTGFILLTLFFIFIYRFIGVFVLTWILNRYRLVRVEFIDQLIMSYGGLRGAVAYGLATMLDEAKIKEKNLMVCTSLIVVYFTVILQGITMKPLVNWLKVKRAAVTDITLVEKLQNKVFDHMLVAIEDISGQIGHNYMRDKWNHFEEKWMSRILMKPSARKSRDYVFNVFHQLNLKDAMSYVEEGERRGSLEFIRNETAIIDFKKKFADDFSEVMPDITAGMSDDHGAMSPMRDPVPSISLDMHEQTMNGMRESEDINTHHLLQQHLYKGRKQHRHRYSRSHFNTNTDENEVQEIFQRTMRNRLESFKSTKMGVAPPKAISKHPKKDQQHKMPNGKSRDKSKTNYSGDEDVEFSEGDNACGYEASGHSFPMRVTYRAGAGIENPASCRTCTPWPRCRPSPGCWSRSWTAAGWPPRSGPRSGCRGGPATCAAWLLRASAPAQTTPSCRPTFLSRLHPQPRPPPPTILL</sequence>
<dbReference type="PRINTS" id="PR01084">
    <property type="entry name" value="NAHEXCHNGR"/>
</dbReference>
<evidence type="ECO:0000256" key="1">
    <source>
        <dbReference type="ARBA" id="ARBA00004195"/>
    </source>
</evidence>
<proteinExistence type="inferred from homology"/>
<feature type="transmembrane region" description="Helical" evidence="20">
    <location>
        <begin position="162"/>
        <end position="182"/>
    </location>
</feature>
<dbReference type="GO" id="GO:0015386">
    <property type="term" value="F:potassium:proton antiporter activity"/>
    <property type="evidence" value="ECO:0007669"/>
    <property type="project" value="TreeGrafter"/>
</dbReference>
<keyword evidence="14 20" id="KW-0472">Membrane</keyword>
<evidence type="ECO:0000256" key="3">
    <source>
        <dbReference type="ARBA" id="ARBA00004520"/>
    </source>
</evidence>
<evidence type="ECO:0000256" key="16">
    <source>
        <dbReference type="ARBA" id="ARBA00045831"/>
    </source>
</evidence>
<dbReference type="NCBIfam" id="TIGR00840">
    <property type="entry name" value="b_cpa1"/>
    <property type="match status" value="1"/>
</dbReference>
<comment type="catalytic activity">
    <reaction evidence="17">
        <text>Na(+)(in) + H(+)(out) = Na(+)(out) + H(+)(in)</text>
        <dbReference type="Rhea" id="RHEA:29419"/>
        <dbReference type="ChEBI" id="CHEBI:15378"/>
        <dbReference type="ChEBI" id="CHEBI:29101"/>
    </reaction>
</comment>
<dbReference type="GO" id="GO:0031526">
    <property type="term" value="C:brush border membrane"/>
    <property type="evidence" value="ECO:0007669"/>
    <property type="project" value="TreeGrafter"/>
</dbReference>
<keyword evidence="15 18" id="KW-0739">Sodium transport</keyword>
<dbReference type="GO" id="GO:0098719">
    <property type="term" value="P:sodium ion import across plasma membrane"/>
    <property type="evidence" value="ECO:0007669"/>
    <property type="project" value="TreeGrafter"/>
</dbReference>
<keyword evidence="12" id="KW-0915">Sodium</keyword>
<evidence type="ECO:0000256" key="5">
    <source>
        <dbReference type="ARBA" id="ARBA00022449"/>
    </source>
</evidence>
<keyword evidence="13 18" id="KW-0406">Ion transport</keyword>
<evidence type="ECO:0000256" key="14">
    <source>
        <dbReference type="ARBA" id="ARBA00023136"/>
    </source>
</evidence>
<dbReference type="InterPro" id="IPR018422">
    <property type="entry name" value="Cation/H_exchanger_CPA1"/>
</dbReference>